<protein>
    <submittedName>
        <fullName evidence="2">DUF2147 domain-containing protein</fullName>
    </submittedName>
</protein>
<reference evidence="2 3" key="3">
    <citation type="submission" date="2020-02" db="EMBL/GenBank/DDBJ databases">
        <title>Flavobacterium profundi sp. nov., isolated from a deep-sea seamount.</title>
        <authorList>
            <person name="Zhang D.-C."/>
        </authorList>
    </citation>
    <scope>NUCLEOTIDE SEQUENCE [LARGE SCALE GENOMIC DNA]</scope>
    <source>
        <strain evidence="2 3">EC11</strain>
    </source>
</reference>
<dbReference type="Proteomes" id="UP000817854">
    <property type="component" value="Unassembled WGS sequence"/>
</dbReference>
<reference evidence="2 3" key="2">
    <citation type="submission" date="2019-05" db="EMBL/GenBank/DDBJ databases">
        <authorList>
            <person name="Lianzixin W."/>
        </authorList>
    </citation>
    <scope>NUCLEOTIDE SEQUENCE [LARGE SCALE GENOMIC DNA]</scope>
    <source>
        <strain evidence="2 3">EC11</strain>
    </source>
</reference>
<reference evidence="3" key="1">
    <citation type="submission" date="2019-05" db="EMBL/GenBank/DDBJ databases">
        <title>Flavobacterium profundi sp. nov., isolated from a deep-sea seamount.</title>
        <authorList>
            <person name="Zhang D.-C."/>
        </authorList>
    </citation>
    <scope>NUCLEOTIDE SEQUENCE [LARGE SCALE GENOMIC DNA]</scope>
    <source>
        <strain evidence="3">EC11</strain>
    </source>
</reference>
<proteinExistence type="predicted"/>
<evidence type="ECO:0000313" key="2">
    <source>
        <dbReference type="EMBL" id="NHN25201.1"/>
    </source>
</evidence>
<accession>A0ABX0IPQ4</accession>
<organism evidence="2 3">
    <name type="scientific">Flavobacterium jejuense</name>
    <dbReference type="NCBI Taxonomy" id="1544455"/>
    <lineage>
        <taxon>Bacteria</taxon>
        <taxon>Pseudomonadati</taxon>
        <taxon>Bacteroidota</taxon>
        <taxon>Flavobacteriia</taxon>
        <taxon>Flavobacteriales</taxon>
        <taxon>Flavobacteriaceae</taxon>
        <taxon>Flavobacterium</taxon>
    </lineage>
</organism>
<keyword evidence="3" id="KW-1185">Reference proteome</keyword>
<dbReference type="Pfam" id="PF09917">
    <property type="entry name" value="DUF2147"/>
    <property type="match status" value="1"/>
</dbReference>
<dbReference type="EMBL" id="VEVQ02000003">
    <property type="protein sequence ID" value="NHN25201.1"/>
    <property type="molecule type" value="Genomic_DNA"/>
</dbReference>
<dbReference type="InterPro" id="IPR019223">
    <property type="entry name" value="DUF2147"/>
</dbReference>
<dbReference type="PANTHER" id="PTHR36919:SF2">
    <property type="entry name" value="BLL6627 PROTEIN"/>
    <property type="match status" value="1"/>
</dbReference>
<comment type="caution">
    <text evidence="2">The sequence shown here is derived from an EMBL/GenBank/DDBJ whole genome shotgun (WGS) entry which is preliminary data.</text>
</comment>
<dbReference type="PANTHER" id="PTHR36919">
    <property type="entry name" value="BLR1215 PROTEIN"/>
    <property type="match status" value="1"/>
</dbReference>
<dbReference type="Gene3D" id="2.40.128.520">
    <property type="match status" value="1"/>
</dbReference>
<evidence type="ECO:0000259" key="1">
    <source>
        <dbReference type="Pfam" id="PF09917"/>
    </source>
</evidence>
<name>A0ABX0IPQ4_9FLAO</name>
<gene>
    <name evidence="2" type="ORF">FIA58_005865</name>
</gene>
<evidence type="ECO:0000313" key="3">
    <source>
        <dbReference type="Proteomes" id="UP000817854"/>
    </source>
</evidence>
<feature type="domain" description="DUF2147" evidence="1">
    <location>
        <begin position="35"/>
        <end position="150"/>
    </location>
</feature>
<sequence>MMKKTAFFTLLIVTLSSLVFTSFRLLKNPADAITGTWLTAGDDNAKVEIYESHSKYYGKIVWLKNPIREGKKALDVNNPDKNKRNNPIIGLQIISGFEFNADDNIWENGKIYDPQSGKTYSCNIRKEGNKLKVRGYIGFSLLGRTEIWTKTD</sequence>